<evidence type="ECO:0000256" key="3">
    <source>
        <dbReference type="ARBA" id="ARBA00011738"/>
    </source>
</evidence>
<dbReference type="Pfam" id="PF01475">
    <property type="entry name" value="FUR"/>
    <property type="match status" value="1"/>
</dbReference>
<reference evidence="13 14" key="1">
    <citation type="submission" date="2020-10" db="EMBL/GenBank/DDBJ databases">
        <authorList>
            <person name="Peeters C."/>
        </authorList>
    </citation>
    <scope>NUCLEOTIDE SEQUENCE [LARGE SCALE GENOMIC DNA]</scope>
    <source>
        <strain evidence="13 14">LMG 28140</strain>
    </source>
</reference>
<dbReference type="InterPro" id="IPR043135">
    <property type="entry name" value="Fur_C"/>
</dbReference>
<keyword evidence="7 12" id="KW-0479">Metal-binding</keyword>
<evidence type="ECO:0000256" key="6">
    <source>
        <dbReference type="ARBA" id="ARBA00022491"/>
    </source>
</evidence>
<evidence type="ECO:0000256" key="2">
    <source>
        <dbReference type="ARBA" id="ARBA00007957"/>
    </source>
</evidence>
<dbReference type="Gene3D" id="1.10.10.10">
    <property type="entry name" value="Winged helix-like DNA-binding domain superfamily/Winged helix DNA-binding domain"/>
    <property type="match status" value="1"/>
</dbReference>
<gene>
    <name evidence="13" type="primary">fur_2</name>
    <name evidence="12" type="synonym">fur</name>
    <name evidence="13" type="ORF">LMG28140_04201</name>
</gene>
<organism evidence="13 14">
    <name type="scientific">Paraburkholderia metrosideri</name>
    <dbReference type="NCBI Taxonomy" id="580937"/>
    <lineage>
        <taxon>Bacteria</taxon>
        <taxon>Pseudomonadati</taxon>
        <taxon>Pseudomonadota</taxon>
        <taxon>Betaproteobacteria</taxon>
        <taxon>Burkholderiales</taxon>
        <taxon>Burkholderiaceae</taxon>
        <taxon>Paraburkholderia</taxon>
    </lineage>
</organism>
<keyword evidence="9 12" id="KW-0805">Transcription regulation</keyword>
<dbReference type="Proteomes" id="UP000598032">
    <property type="component" value="Unassembled WGS sequence"/>
</dbReference>
<evidence type="ECO:0000256" key="7">
    <source>
        <dbReference type="ARBA" id="ARBA00022723"/>
    </source>
</evidence>
<keyword evidence="11 12" id="KW-0804">Transcription</keyword>
<dbReference type="PANTHER" id="PTHR33202:SF2">
    <property type="entry name" value="FERRIC UPTAKE REGULATION PROTEIN"/>
    <property type="match status" value="1"/>
</dbReference>
<dbReference type="InterPro" id="IPR036388">
    <property type="entry name" value="WH-like_DNA-bd_sf"/>
</dbReference>
<keyword evidence="6 12" id="KW-0678">Repressor</keyword>
<evidence type="ECO:0000313" key="13">
    <source>
        <dbReference type="EMBL" id="CAD6545649.1"/>
    </source>
</evidence>
<dbReference type="InterPro" id="IPR036390">
    <property type="entry name" value="WH_DNA-bd_sf"/>
</dbReference>
<evidence type="ECO:0000256" key="11">
    <source>
        <dbReference type="ARBA" id="ARBA00023163"/>
    </source>
</evidence>
<keyword evidence="8 12" id="KW-0862">Zinc</keyword>
<evidence type="ECO:0000256" key="4">
    <source>
        <dbReference type="ARBA" id="ARBA00020910"/>
    </source>
</evidence>
<evidence type="ECO:0000256" key="5">
    <source>
        <dbReference type="ARBA" id="ARBA00022490"/>
    </source>
</evidence>
<evidence type="ECO:0000313" key="14">
    <source>
        <dbReference type="Proteomes" id="UP000598032"/>
    </source>
</evidence>
<dbReference type="RefSeq" id="WP_268960516.1">
    <property type="nucleotide sequence ID" value="NZ_CAJHCP010000009.1"/>
</dbReference>
<name>A0ABM8NVM2_9BURK</name>
<proteinExistence type="inferred from homology"/>
<dbReference type="SUPFAM" id="SSF46785">
    <property type="entry name" value="Winged helix' DNA-binding domain"/>
    <property type="match status" value="1"/>
</dbReference>
<sequence length="152" mass="17232">MNIHRNLKRAGLRSTRARVLVLEFFQQRAHDHLNAERVYSLLNQEIRNVSLSTVYRVLNELTDAKLLSGITFGDGHMAYELNDGVRHDHIVCTVCGSIREFFDPQIEARQQAVADDLDFSVSGRQLVLFGLCAECRERGAHVKRAIPSSIAR</sequence>
<evidence type="ECO:0000256" key="9">
    <source>
        <dbReference type="ARBA" id="ARBA00023015"/>
    </source>
</evidence>
<evidence type="ECO:0000256" key="10">
    <source>
        <dbReference type="ARBA" id="ARBA00023125"/>
    </source>
</evidence>
<comment type="similarity">
    <text evidence="2 12">Belongs to the Fur family.</text>
</comment>
<dbReference type="PANTHER" id="PTHR33202">
    <property type="entry name" value="ZINC UPTAKE REGULATION PROTEIN"/>
    <property type="match status" value="1"/>
</dbReference>
<keyword evidence="10 12" id="KW-0238">DNA-binding</keyword>
<dbReference type="EMBL" id="CAJHCP010000009">
    <property type="protein sequence ID" value="CAD6545649.1"/>
    <property type="molecule type" value="Genomic_DNA"/>
</dbReference>
<comment type="subcellular location">
    <subcellularLocation>
        <location evidence="1 12">Cytoplasm</location>
    </subcellularLocation>
</comment>
<evidence type="ECO:0000256" key="12">
    <source>
        <dbReference type="RuleBase" id="RU364037"/>
    </source>
</evidence>
<keyword evidence="12" id="KW-0408">Iron</keyword>
<comment type="subunit">
    <text evidence="3 12">Homodimer.</text>
</comment>
<accession>A0ABM8NVM2</accession>
<protein>
    <recommendedName>
        <fullName evidence="4 12">Ferric uptake regulation protein</fullName>
    </recommendedName>
</protein>
<dbReference type="CDD" id="cd07153">
    <property type="entry name" value="Fur_like"/>
    <property type="match status" value="1"/>
</dbReference>
<keyword evidence="14" id="KW-1185">Reference proteome</keyword>
<keyword evidence="5 12" id="KW-0963">Cytoplasm</keyword>
<dbReference type="Gene3D" id="3.30.1490.190">
    <property type="match status" value="1"/>
</dbReference>
<evidence type="ECO:0000256" key="1">
    <source>
        <dbReference type="ARBA" id="ARBA00004496"/>
    </source>
</evidence>
<evidence type="ECO:0000256" key="8">
    <source>
        <dbReference type="ARBA" id="ARBA00022833"/>
    </source>
</evidence>
<dbReference type="InterPro" id="IPR002481">
    <property type="entry name" value="FUR"/>
</dbReference>
<comment type="caution">
    <text evidence="13">The sequence shown here is derived from an EMBL/GenBank/DDBJ whole genome shotgun (WGS) entry which is preliminary data.</text>
</comment>